<accession>A0A0L0DUE0</accession>
<keyword evidence="6" id="KW-1185">Reference proteome</keyword>
<dbReference type="RefSeq" id="XP_013752695.1">
    <property type="nucleotide sequence ID" value="XM_013897241.1"/>
</dbReference>
<feature type="region of interest" description="Disordered" evidence="3">
    <location>
        <begin position="124"/>
        <end position="171"/>
    </location>
</feature>
<gene>
    <name evidence="5" type="ORF">AMSG_11430</name>
</gene>
<dbReference type="GeneID" id="25569391"/>
<dbReference type="InterPro" id="IPR008978">
    <property type="entry name" value="HSP20-like_chaperone"/>
</dbReference>
<sequence>MAADAGQAAEFTAYDMVETERHVLVYVDVPGMSDDAFSLEYDGGALVVDGQRSAFATAERHRFVAQARHAGPFHAVIPLPDELHLDPASLEAEYAAGVLEVTLRKVAAEPRVMVIQFGSSSTAAAPAAAGPTPATPGTPAPAGYNSPYVQPVADKQTDRIAVEEDDYDDVY</sequence>
<dbReference type="OrthoDB" id="5511210at2759"/>
<organism evidence="5 6">
    <name type="scientific">Thecamonas trahens ATCC 50062</name>
    <dbReference type="NCBI Taxonomy" id="461836"/>
    <lineage>
        <taxon>Eukaryota</taxon>
        <taxon>Apusozoa</taxon>
        <taxon>Apusomonadida</taxon>
        <taxon>Apusomonadidae</taxon>
        <taxon>Thecamonas</taxon>
    </lineage>
</organism>
<dbReference type="CDD" id="cd06464">
    <property type="entry name" value="ACD_sHsps-like"/>
    <property type="match status" value="1"/>
</dbReference>
<evidence type="ECO:0000259" key="4">
    <source>
        <dbReference type="PROSITE" id="PS01031"/>
    </source>
</evidence>
<keyword evidence="5" id="KW-0346">Stress response</keyword>
<dbReference type="PROSITE" id="PS01031">
    <property type="entry name" value="SHSP"/>
    <property type="match status" value="1"/>
</dbReference>
<proteinExistence type="inferred from homology"/>
<reference evidence="5 6" key="1">
    <citation type="submission" date="2010-05" db="EMBL/GenBank/DDBJ databases">
        <title>The Genome Sequence of Thecamonas trahens ATCC 50062.</title>
        <authorList>
            <consortium name="The Broad Institute Genome Sequencing Platform"/>
            <person name="Russ C."/>
            <person name="Cuomo C."/>
            <person name="Shea T."/>
            <person name="Young S.K."/>
            <person name="Zeng Q."/>
            <person name="Koehrsen M."/>
            <person name="Haas B."/>
            <person name="Borodovsky M."/>
            <person name="Guigo R."/>
            <person name="Alvarado L."/>
            <person name="Berlin A."/>
            <person name="Bochicchio J."/>
            <person name="Borenstein D."/>
            <person name="Chapman S."/>
            <person name="Chen Z."/>
            <person name="Freedman E."/>
            <person name="Gellesch M."/>
            <person name="Goldberg J."/>
            <person name="Griggs A."/>
            <person name="Gujja S."/>
            <person name="Heilman E."/>
            <person name="Heiman D."/>
            <person name="Hepburn T."/>
            <person name="Howarth C."/>
            <person name="Jen D."/>
            <person name="Larson L."/>
            <person name="Mehta T."/>
            <person name="Park D."/>
            <person name="Pearson M."/>
            <person name="Roberts A."/>
            <person name="Saif S."/>
            <person name="Shenoy N."/>
            <person name="Sisk P."/>
            <person name="Stolte C."/>
            <person name="Sykes S."/>
            <person name="Thomson T."/>
            <person name="Walk T."/>
            <person name="White J."/>
            <person name="Yandava C."/>
            <person name="Burger G."/>
            <person name="Gray M.W."/>
            <person name="Holland P.W.H."/>
            <person name="King N."/>
            <person name="Lang F.B.F."/>
            <person name="Roger A.J."/>
            <person name="Ruiz-Trillo I."/>
            <person name="Lander E."/>
            <person name="Nusbaum C."/>
        </authorList>
    </citation>
    <scope>NUCLEOTIDE SEQUENCE [LARGE SCALE GENOMIC DNA]</scope>
    <source>
        <strain evidence="5 6">ATCC 50062</strain>
    </source>
</reference>
<dbReference type="Pfam" id="PF00011">
    <property type="entry name" value="HSP20"/>
    <property type="match status" value="1"/>
</dbReference>
<evidence type="ECO:0000256" key="1">
    <source>
        <dbReference type="PROSITE-ProRule" id="PRU00285"/>
    </source>
</evidence>
<name>A0A0L0DUE0_THETB</name>
<feature type="domain" description="SHSP" evidence="4">
    <location>
        <begin position="5"/>
        <end position="120"/>
    </location>
</feature>
<comment type="similarity">
    <text evidence="1 2">Belongs to the small heat shock protein (HSP20) family.</text>
</comment>
<dbReference type="SUPFAM" id="SSF49764">
    <property type="entry name" value="HSP20-like chaperones"/>
    <property type="match status" value="1"/>
</dbReference>
<dbReference type="InterPro" id="IPR002068">
    <property type="entry name" value="A-crystallin/Hsp20_dom"/>
</dbReference>
<evidence type="ECO:0000256" key="2">
    <source>
        <dbReference type="RuleBase" id="RU003616"/>
    </source>
</evidence>
<protein>
    <submittedName>
        <fullName evidence="5">Heat shock protein</fullName>
    </submittedName>
</protein>
<dbReference type="Gene3D" id="2.60.40.790">
    <property type="match status" value="1"/>
</dbReference>
<dbReference type="AlphaFoldDB" id="A0A0L0DUE0"/>
<evidence type="ECO:0000256" key="3">
    <source>
        <dbReference type="SAM" id="MobiDB-lite"/>
    </source>
</evidence>
<dbReference type="EMBL" id="GL349511">
    <property type="protein sequence ID" value="KNC55954.1"/>
    <property type="molecule type" value="Genomic_DNA"/>
</dbReference>
<evidence type="ECO:0000313" key="5">
    <source>
        <dbReference type="EMBL" id="KNC55954.1"/>
    </source>
</evidence>
<evidence type="ECO:0000313" key="6">
    <source>
        <dbReference type="Proteomes" id="UP000054408"/>
    </source>
</evidence>
<dbReference type="Proteomes" id="UP000054408">
    <property type="component" value="Unassembled WGS sequence"/>
</dbReference>